<dbReference type="GeneID" id="90542537"/>
<gene>
    <name evidence="2" type="ORF">VNE69_10055</name>
</gene>
<feature type="region of interest" description="Disordered" evidence="1">
    <location>
        <begin position="120"/>
        <end position="141"/>
    </location>
</feature>
<dbReference type="KEGG" id="vnx:VNE69_10055"/>
<proteinExistence type="predicted"/>
<dbReference type="Proteomes" id="UP001334084">
    <property type="component" value="Chromosome 10"/>
</dbReference>
<organism evidence="2 3">
    <name type="scientific">Vairimorpha necatrix</name>
    <dbReference type="NCBI Taxonomy" id="6039"/>
    <lineage>
        <taxon>Eukaryota</taxon>
        <taxon>Fungi</taxon>
        <taxon>Fungi incertae sedis</taxon>
        <taxon>Microsporidia</taxon>
        <taxon>Nosematidae</taxon>
        <taxon>Vairimorpha</taxon>
    </lineage>
</organism>
<evidence type="ECO:0000256" key="1">
    <source>
        <dbReference type="SAM" id="MobiDB-lite"/>
    </source>
</evidence>
<evidence type="ECO:0000313" key="3">
    <source>
        <dbReference type="Proteomes" id="UP001334084"/>
    </source>
</evidence>
<feature type="compositionally biased region" description="Basic and acidic residues" evidence="1">
    <location>
        <begin position="123"/>
        <end position="141"/>
    </location>
</feature>
<dbReference type="AlphaFoldDB" id="A0AAX4JFG2"/>
<accession>A0AAX4JFG2</accession>
<sequence length="141" mass="16106">MVCMEPLDSRSKIFQDPHEAICWLVDENLLKTTMECTKCPGIMILTPDDSYMNCHRFKCRGKTGCGTSIGVFDKTSFSNPRIPIHNYLYILYSFAEKQSTLNLNKNSRVSASSVFGAKKKNIRSTEKRKSQTPKKIMDLKK</sequence>
<name>A0AAX4JFG2_9MICR</name>
<protein>
    <submittedName>
        <fullName evidence="2">DDE-TNP-IS1595 domain-containing protein</fullName>
    </submittedName>
</protein>
<dbReference type="RefSeq" id="XP_065330849.1">
    <property type="nucleotide sequence ID" value="XM_065474777.1"/>
</dbReference>
<reference evidence="2" key="1">
    <citation type="journal article" date="2024" name="BMC Genomics">
        <title>Functional annotation of a divergent genome using sequence and structure-based similarity.</title>
        <authorList>
            <person name="Svedberg D."/>
            <person name="Winiger R.R."/>
            <person name="Berg A."/>
            <person name="Sharma H."/>
            <person name="Tellgren-Roth C."/>
            <person name="Debrunner-Vossbrinck B.A."/>
            <person name="Vossbrinck C.R."/>
            <person name="Barandun J."/>
        </authorList>
    </citation>
    <scope>NUCLEOTIDE SEQUENCE</scope>
    <source>
        <strain evidence="2">Illinois isolate</strain>
    </source>
</reference>
<dbReference type="EMBL" id="CP142735">
    <property type="protein sequence ID" value="WUR04704.1"/>
    <property type="molecule type" value="Genomic_DNA"/>
</dbReference>
<evidence type="ECO:0000313" key="2">
    <source>
        <dbReference type="EMBL" id="WUR04704.1"/>
    </source>
</evidence>
<keyword evidence="3" id="KW-1185">Reference proteome</keyword>